<proteinExistence type="predicted"/>
<name>A0ABS7AH27_9PROT</name>
<feature type="region of interest" description="Disordered" evidence="1">
    <location>
        <begin position="1"/>
        <end position="105"/>
    </location>
</feature>
<comment type="caution">
    <text evidence="2">The sequence shown here is derived from an EMBL/GenBank/DDBJ whole genome shotgun (WGS) entry which is preliminary data.</text>
</comment>
<evidence type="ECO:0000313" key="2">
    <source>
        <dbReference type="EMBL" id="MBW6401561.1"/>
    </source>
</evidence>
<sequence>MPRGDKTAYTDKQKRKAAHIEEGYRKRGVSEEEAEARAWATVNKEDGGGNKSGSGRGVRDTNVSSRKGGRIGGAASAARPAADRSAAARKAAATRKRNAAARSGT</sequence>
<evidence type="ECO:0000313" key="3">
    <source>
        <dbReference type="Proteomes" id="UP001196565"/>
    </source>
</evidence>
<feature type="compositionally biased region" description="Basic and acidic residues" evidence="1">
    <location>
        <begin position="1"/>
        <end position="30"/>
    </location>
</feature>
<dbReference type="EMBL" id="JAHYBZ010000012">
    <property type="protein sequence ID" value="MBW6401561.1"/>
    <property type="molecule type" value="Genomic_DNA"/>
</dbReference>
<feature type="compositionally biased region" description="Low complexity" evidence="1">
    <location>
        <begin position="73"/>
        <end position="91"/>
    </location>
</feature>
<accession>A0ABS7AH27</accession>
<reference evidence="2 3" key="1">
    <citation type="submission" date="2021-07" db="EMBL/GenBank/DDBJ databases">
        <authorList>
            <person name="So Y."/>
        </authorList>
    </citation>
    <scope>NUCLEOTIDE SEQUENCE [LARGE SCALE GENOMIC DNA]</scope>
    <source>
        <strain evidence="2 3">HJA6</strain>
    </source>
</reference>
<dbReference type="Proteomes" id="UP001196565">
    <property type="component" value="Unassembled WGS sequence"/>
</dbReference>
<organism evidence="2 3">
    <name type="scientific">Roseomonas alba</name>
    <dbReference type="NCBI Taxonomy" id="2846776"/>
    <lineage>
        <taxon>Bacteria</taxon>
        <taxon>Pseudomonadati</taxon>
        <taxon>Pseudomonadota</taxon>
        <taxon>Alphaproteobacteria</taxon>
        <taxon>Acetobacterales</taxon>
        <taxon>Roseomonadaceae</taxon>
        <taxon>Roseomonas</taxon>
    </lineage>
</organism>
<gene>
    <name evidence="2" type="ORF">KPL78_27165</name>
</gene>
<keyword evidence="3" id="KW-1185">Reference proteome</keyword>
<protein>
    <submittedName>
        <fullName evidence="2">Plasmid stabilization protein</fullName>
    </submittedName>
</protein>
<dbReference type="RefSeq" id="WP_219766320.1">
    <property type="nucleotide sequence ID" value="NZ_JAHYBZ010000012.1"/>
</dbReference>
<evidence type="ECO:0000256" key="1">
    <source>
        <dbReference type="SAM" id="MobiDB-lite"/>
    </source>
</evidence>